<evidence type="ECO:0000256" key="3">
    <source>
        <dbReference type="ARBA" id="ARBA00011882"/>
    </source>
</evidence>
<dbReference type="InterPro" id="IPR045087">
    <property type="entry name" value="Cu-oxidase_fam"/>
</dbReference>
<dbReference type="NCBIfam" id="TIGR02376">
    <property type="entry name" value="Cu_nitrite_red"/>
    <property type="match status" value="1"/>
</dbReference>
<dbReference type="EMBL" id="LAZR01000001">
    <property type="protein sequence ID" value="KKO12686.1"/>
    <property type="molecule type" value="Genomic_DNA"/>
</dbReference>
<feature type="transmembrane region" description="Helical" evidence="10">
    <location>
        <begin position="12"/>
        <end position="36"/>
    </location>
</feature>
<dbReference type="CDD" id="cd04208">
    <property type="entry name" value="CuRO_2_CuNIR"/>
    <property type="match status" value="1"/>
</dbReference>
<keyword evidence="8" id="KW-0186">Copper</keyword>
<dbReference type="SUPFAM" id="SSF49503">
    <property type="entry name" value="Cupredoxins"/>
    <property type="match status" value="2"/>
</dbReference>
<evidence type="ECO:0000256" key="10">
    <source>
        <dbReference type="SAM" id="Phobius"/>
    </source>
</evidence>
<accession>A0A0F9W5X4</accession>
<feature type="domain" description="Plastocyanin-like" evidence="11">
    <location>
        <begin position="174"/>
        <end position="272"/>
    </location>
</feature>
<evidence type="ECO:0000313" key="12">
    <source>
        <dbReference type="EMBL" id="KKO12686.1"/>
    </source>
</evidence>
<evidence type="ECO:0000256" key="8">
    <source>
        <dbReference type="ARBA" id="ARBA00023008"/>
    </source>
</evidence>
<keyword evidence="7" id="KW-0560">Oxidoreductase</keyword>
<gene>
    <name evidence="12" type="ORF">LCGC14_0007020</name>
</gene>
<feature type="transmembrane region" description="Helical" evidence="10">
    <location>
        <begin position="72"/>
        <end position="94"/>
    </location>
</feature>
<dbReference type="AlphaFoldDB" id="A0A0F9W5X4"/>
<evidence type="ECO:0000256" key="5">
    <source>
        <dbReference type="ARBA" id="ARBA00022723"/>
    </source>
</evidence>
<organism evidence="12">
    <name type="scientific">marine sediment metagenome</name>
    <dbReference type="NCBI Taxonomy" id="412755"/>
    <lineage>
        <taxon>unclassified sequences</taxon>
        <taxon>metagenomes</taxon>
        <taxon>ecological metagenomes</taxon>
    </lineage>
</organism>
<reference evidence="12" key="1">
    <citation type="journal article" date="2015" name="Nature">
        <title>Complex archaea that bridge the gap between prokaryotes and eukaryotes.</title>
        <authorList>
            <person name="Spang A."/>
            <person name="Saw J.H."/>
            <person name="Jorgensen S.L."/>
            <person name="Zaremba-Niedzwiedzka K."/>
            <person name="Martijn J."/>
            <person name="Lind A.E."/>
            <person name="van Eijk R."/>
            <person name="Schleper C."/>
            <person name="Guy L."/>
            <person name="Ettema T.J."/>
        </authorList>
    </citation>
    <scope>NUCLEOTIDE SEQUENCE</scope>
</reference>
<protein>
    <recommendedName>
        <fullName evidence="4">Copper-containing nitrite reductase</fullName>
        <ecNumber evidence="3">1.7.2.1</ecNumber>
    </recommendedName>
</protein>
<evidence type="ECO:0000256" key="7">
    <source>
        <dbReference type="ARBA" id="ARBA00023002"/>
    </source>
</evidence>
<proteinExistence type="predicted"/>
<dbReference type="InterPro" id="IPR001287">
    <property type="entry name" value="NO2-reductase_Cu"/>
</dbReference>
<dbReference type="PANTHER" id="PTHR11709:SF394">
    <property type="entry name" value="FI03373P-RELATED"/>
    <property type="match status" value="1"/>
</dbReference>
<keyword evidence="10" id="KW-0812">Transmembrane</keyword>
<evidence type="ECO:0000256" key="2">
    <source>
        <dbReference type="ARBA" id="ARBA00011233"/>
    </source>
</evidence>
<keyword evidence="6" id="KW-0677">Repeat</keyword>
<dbReference type="PANTHER" id="PTHR11709">
    <property type="entry name" value="MULTI-COPPER OXIDASE"/>
    <property type="match status" value="1"/>
</dbReference>
<keyword evidence="10" id="KW-1133">Transmembrane helix</keyword>
<dbReference type="InterPro" id="IPR008972">
    <property type="entry name" value="Cupredoxin"/>
</dbReference>
<evidence type="ECO:0000256" key="1">
    <source>
        <dbReference type="ARBA" id="ARBA00001960"/>
    </source>
</evidence>
<comment type="caution">
    <text evidence="12">The sequence shown here is derived from an EMBL/GenBank/DDBJ whole genome shotgun (WGS) entry which is preliminary data.</text>
</comment>
<name>A0A0F9W5X4_9ZZZZ</name>
<comment type="subunit">
    <text evidence="2">Homotrimer.</text>
</comment>
<dbReference type="CDD" id="cd11020">
    <property type="entry name" value="CuRO_1_CuNIR"/>
    <property type="match status" value="1"/>
</dbReference>
<dbReference type="Gene3D" id="2.60.40.420">
    <property type="entry name" value="Cupredoxins - blue copper proteins"/>
    <property type="match status" value="2"/>
</dbReference>
<dbReference type="InterPro" id="IPR011707">
    <property type="entry name" value="Cu-oxidase-like_N"/>
</dbReference>
<feature type="transmembrane region" description="Helical" evidence="10">
    <location>
        <begin position="42"/>
        <end position="60"/>
    </location>
</feature>
<keyword evidence="5" id="KW-0479">Metal-binding</keyword>
<keyword evidence="10" id="KW-0472">Membrane</keyword>
<dbReference type="FunFam" id="2.60.40.420:FF:000093">
    <property type="entry name" value="Copper-containing nitrite reductase"/>
    <property type="match status" value="1"/>
</dbReference>
<dbReference type="PRINTS" id="PR00695">
    <property type="entry name" value="CUNO2RDTASE"/>
</dbReference>
<dbReference type="GO" id="GO:0050421">
    <property type="term" value="F:nitrite reductase (NO-forming) activity"/>
    <property type="evidence" value="ECO:0007669"/>
    <property type="project" value="UniProtKB-EC"/>
</dbReference>
<comment type="cofactor">
    <cofactor evidence="1">
        <name>Cu(+)</name>
        <dbReference type="ChEBI" id="CHEBI:49552"/>
    </cofactor>
</comment>
<dbReference type="Pfam" id="PF07732">
    <property type="entry name" value="Cu-oxidase_3"/>
    <property type="match status" value="1"/>
</dbReference>
<evidence type="ECO:0000259" key="11">
    <source>
        <dbReference type="Pfam" id="PF07732"/>
    </source>
</evidence>
<sequence>MHPNLHRLSSLLVYAVMSVMVLVLVTLLVLGGPSLIWNVRTSLLEVFTLAVAATASWYFFMRLIHRLDYPAGMLTSMAVFVSALALFIVISLGARHLLQYPQYGETYGPDEGPALPLGNVLEFFRRIGDFETIGDIAADPREVPPPARREPQEISLELETREVLSEVAPGISFNYWTFNGQVPGPMLRIREGDAVNFTLRNHESSLHDHNIDLHAVTGPGGGGEATIVAPGEEKSFRFRALNPGLYIYHCAVPNMAVHMSHGMYGLILVEPEGGLPEVDREFYIVQGELFTTGTIGRRGLQVFDGRQMLDSNPNYVFFNGRTGALSENLTAEVGDRVRLYVGNGGVALSSSFHVVGEIFDTVYPEANIGGAKFHNVQTTAVLPGGATIVEFTVDYPGTYVLVDHALARADKGAWGLLHVTGEADPEIFDH</sequence>
<evidence type="ECO:0000256" key="6">
    <source>
        <dbReference type="ARBA" id="ARBA00022737"/>
    </source>
</evidence>
<comment type="catalytic activity">
    <reaction evidence="9">
        <text>nitric oxide + Fe(III)-[cytochrome c] + H2O = Fe(II)-[cytochrome c] + nitrite + 2 H(+)</text>
        <dbReference type="Rhea" id="RHEA:15233"/>
        <dbReference type="Rhea" id="RHEA-COMP:10350"/>
        <dbReference type="Rhea" id="RHEA-COMP:14399"/>
        <dbReference type="ChEBI" id="CHEBI:15377"/>
        <dbReference type="ChEBI" id="CHEBI:15378"/>
        <dbReference type="ChEBI" id="CHEBI:16301"/>
        <dbReference type="ChEBI" id="CHEBI:16480"/>
        <dbReference type="ChEBI" id="CHEBI:29033"/>
        <dbReference type="ChEBI" id="CHEBI:29034"/>
        <dbReference type="EC" id="1.7.2.1"/>
    </reaction>
</comment>
<dbReference type="EC" id="1.7.2.1" evidence="3"/>
<dbReference type="GO" id="GO:0005507">
    <property type="term" value="F:copper ion binding"/>
    <property type="evidence" value="ECO:0007669"/>
    <property type="project" value="InterPro"/>
</dbReference>
<evidence type="ECO:0000256" key="4">
    <source>
        <dbReference type="ARBA" id="ARBA00017290"/>
    </source>
</evidence>
<evidence type="ECO:0000256" key="9">
    <source>
        <dbReference type="ARBA" id="ARBA00049340"/>
    </source>
</evidence>